<protein>
    <submittedName>
        <fullName evidence="9">Cloroperoxidase</fullName>
    </submittedName>
</protein>
<comment type="cofactor">
    <cofactor evidence="1">
        <name>heme b</name>
        <dbReference type="ChEBI" id="CHEBI:60344"/>
    </cofactor>
</comment>
<keyword evidence="6" id="KW-0408">Iron</keyword>
<evidence type="ECO:0000313" key="10">
    <source>
        <dbReference type="Proteomes" id="UP001203297"/>
    </source>
</evidence>
<dbReference type="Gene3D" id="1.10.489.10">
    <property type="entry name" value="Chloroperoxidase-like"/>
    <property type="match status" value="1"/>
</dbReference>
<evidence type="ECO:0000256" key="1">
    <source>
        <dbReference type="ARBA" id="ARBA00001970"/>
    </source>
</evidence>
<evidence type="ECO:0000256" key="7">
    <source>
        <dbReference type="ARBA" id="ARBA00025795"/>
    </source>
</evidence>
<dbReference type="SUPFAM" id="SSF47571">
    <property type="entry name" value="Cloroperoxidase"/>
    <property type="match status" value="1"/>
</dbReference>
<evidence type="ECO:0000256" key="5">
    <source>
        <dbReference type="ARBA" id="ARBA00023002"/>
    </source>
</evidence>
<keyword evidence="10" id="KW-1185">Reference proteome</keyword>
<comment type="caution">
    <text evidence="9">The sequence shown here is derived from an EMBL/GenBank/DDBJ whole genome shotgun (WGS) entry which is preliminary data.</text>
</comment>
<name>A0AAD4MDM2_9AGAM</name>
<organism evidence="9 10">
    <name type="scientific">Multifurca ochricompacta</name>
    <dbReference type="NCBI Taxonomy" id="376703"/>
    <lineage>
        <taxon>Eukaryota</taxon>
        <taxon>Fungi</taxon>
        <taxon>Dikarya</taxon>
        <taxon>Basidiomycota</taxon>
        <taxon>Agaricomycotina</taxon>
        <taxon>Agaricomycetes</taxon>
        <taxon>Russulales</taxon>
        <taxon>Russulaceae</taxon>
        <taxon>Multifurca</taxon>
    </lineage>
</organism>
<proteinExistence type="inferred from homology"/>
<keyword evidence="2" id="KW-0575">Peroxidase</keyword>
<keyword evidence="3" id="KW-0349">Heme</keyword>
<dbReference type="InterPro" id="IPR036851">
    <property type="entry name" value="Chloroperoxidase-like_sf"/>
</dbReference>
<evidence type="ECO:0000256" key="4">
    <source>
        <dbReference type="ARBA" id="ARBA00022723"/>
    </source>
</evidence>
<evidence type="ECO:0000313" key="9">
    <source>
        <dbReference type="EMBL" id="KAI0307114.1"/>
    </source>
</evidence>
<dbReference type="GO" id="GO:0046872">
    <property type="term" value="F:metal ion binding"/>
    <property type="evidence" value="ECO:0007669"/>
    <property type="project" value="UniProtKB-KW"/>
</dbReference>
<comment type="similarity">
    <text evidence="7">Belongs to the chloroperoxidase family.</text>
</comment>
<dbReference type="InterPro" id="IPR000028">
    <property type="entry name" value="Chloroperoxidase"/>
</dbReference>
<keyword evidence="5" id="KW-0560">Oxidoreductase</keyword>
<gene>
    <name evidence="9" type="ORF">B0F90DRAFT_1813921</name>
</gene>
<evidence type="ECO:0000256" key="2">
    <source>
        <dbReference type="ARBA" id="ARBA00022559"/>
    </source>
</evidence>
<reference evidence="9" key="1">
    <citation type="journal article" date="2022" name="New Phytol.">
        <title>Evolutionary transition to the ectomycorrhizal habit in the genomes of a hyperdiverse lineage of mushroom-forming fungi.</title>
        <authorList>
            <person name="Looney B."/>
            <person name="Miyauchi S."/>
            <person name="Morin E."/>
            <person name="Drula E."/>
            <person name="Courty P.E."/>
            <person name="Kohler A."/>
            <person name="Kuo A."/>
            <person name="LaButti K."/>
            <person name="Pangilinan J."/>
            <person name="Lipzen A."/>
            <person name="Riley R."/>
            <person name="Andreopoulos W."/>
            <person name="He G."/>
            <person name="Johnson J."/>
            <person name="Nolan M."/>
            <person name="Tritt A."/>
            <person name="Barry K.W."/>
            <person name="Grigoriev I.V."/>
            <person name="Nagy L.G."/>
            <person name="Hibbett D."/>
            <person name="Henrissat B."/>
            <person name="Matheny P.B."/>
            <person name="Labbe J."/>
            <person name="Martin F.M."/>
        </authorList>
    </citation>
    <scope>NUCLEOTIDE SEQUENCE</scope>
    <source>
        <strain evidence="9">BPL690</strain>
    </source>
</reference>
<dbReference type="PROSITE" id="PS51405">
    <property type="entry name" value="HEME_HALOPEROXIDASE"/>
    <property type="match status" value="1"/>
</dbReference>
<dbReference type="EMBL" id="WTXG01000002">
    <property type="protein sequence ID" value="KAI0307114.1"/>
    <property type="molecule type" value="Genomic_DNA"/>
</dbReference>
<dbReference type="Proteomes" id="UP001203297">
    <property type="component" value="Unassembled WGS sequence"/>
</dbReference>
<keyword evidence="4" id="KW-0479">Metal-binding</keyword>
<dbReference type="Pfam" id="PF01328">
    <property type="entry name" value="Peroxidase_2"/>
    <property type="match status" value="1"/>
</dbReference>
<dbReference type="AlphaFoldDB" id="A0AAD4MDM2"/>
<evidence type="ECO:0000259" key="8">
    <source>
        <dbReference type="PROSITE" id="PS51405"/>
    </source>
</evidence>
<dbReference type="GO" id="GO:0004601">
    <property type="term" value="F:peroxidase activity"/>
    <property type="evidence" value="ECO:0007669"/>
    <property type="project" value="UniProtKB-KW"/>
</dbReference>
<evidence type="ECO:0000256" key="6">
    <source>
        <dbReference type="ARBA" id="ARBA00023004"/>
    </source>
</evidence>
<accession>A0AAD4MDM2</accession>
<evidence type="ECO:0000256" key="3">
    <source>
        <dbReference type="ARBA" id="ARBA00022617"/>
    </source>
</evidence>
<feature type="domain" description="Heme haloperoxidase family profile" evidence="8">
    <location>
        <begin position="4"/>
        <end position="205"/>
    </location>
</feature>
<dbReference type="PANTHER" id="PTHR33577">
    <property type="entry name" value="STERIGMATOCYSTIN BIOSYNTHESIS PEROXIDASE STCC-RELATED"/>
    <property type="match status" value="1"/>
</dbReference>
<sequence length="224" mass="24762">MSTPKHVYTPPSAQDSRSPCPALNALANHSILPHDGRGITAYQLMSAIREYYRISLPLAFLLSVVGTFLCGRHFKIDLEDLALHNYIEHDGSLTRANALPDGRYAPVAVDKDLLQHLLDVSKNSDFLDFDDLVKARAARDATLERPLSRFHGAVTRGEIALAIQTLGNSEGRIPKQFIQEWFGEDRLPDGWFKPKTVTGLVSTTKIANRVGDLVKTGSLSKKVD</sequence>
<dbReference type="PANTHER" id="PTHR33577:SF9">
    <property type="entry name" value="PEROXIDASE STCC"/>
    <property type="match status" value="1"/>
</dbReference>